<dbReference type="InterPro" id="IPR050219">
    <property type="entry name" value="DnaG_primase"/>
</dbReference>
<dbReference type="FunFam" id="3.90.980.10:FF:000001">
    <property type="entry name" value="DNA primase"/>
    <property type="match status" value="1"/>
</dbReference>
<keyword evidence="3 12" id="KW-0808">Transferase</keyword>
<dbReference type="GO" id="GO:0005737">
    <property type="term" value="C:cytoplasm"/>
    <property type="evidence" value="ECO:0007669"/>
    <property type="project" value="TreeGrafter"/>
</dbReference>
<dbReference type="InterPro" id="IPR002694">
    <property type="entry name" value="Znf_CHC2"/>
</dbReference>
<comment type="subunit">
    <text evidence="12">Monomer. Interacts with DnaB.</text>
</comment>
<evidence type="ECO:0000256" key="8">
    <source>
        <dbReference type="ARBA" id="ARBA00022833"/>
    </source>
</evidence>
<reference evidence="16 17" key="2">
    <citation type="submission" date="2012-02" db="EMBL/GenBank/DDBJ databases">
        <title>Improved High-Quality Draft sequence of Eubacterium cellulosolvens 6.</title>
        <authorList>
            <consortium name="US DOE Joint Genome Institute"/>
            <person name="Lucas S."/>
            <person name="Han J."/>
            <person name="Lapidus A."/>
            <person name="Cheng J.-F."/>
            <person name="Goodwin L."/>
            <person name="Pitluck S."/>
            <person name="Peters L."/>
            <person name="Mikhailova N."/>
            <person name="Gu W."/>
            <person name="Detter J.C."/>
            <person name="Han C."/>
            <person name="Tapia R."/>
            <person name="Land M."/>
            <person name="Hauser L."/>
            <person name="Kyrpides N."/>
            <person name="Ivanova N."/>
            <person name="Pagani I."/>
            <person name="Johnson E."/>
            <person name="Mukhopadhyay B."/>
            <person name="Anderson I."/>
            <person name="Woyke T."/>
        </authorList>
    </citation>
    <scope>NUCLEOTIDE SEQUENCE [LARGE SCALE GENOMIC DNA]</scope>
    <source>
        <strain evidence="16 17">6</strain>
    </source>
</reference>
<dbReference type="Pfam" id="PF10410">
    <property type="entry name" value="DnaB_bind"/>
    <property type="match status" value="1"/>
</dbReference>
<dbReference type="PANTHER" id="PTHR30313:SF2">
    <property type="entry name" value="DNA PRIMASE"/>
    <property type="match status" value="1"/>
</dbReference>
<dbReference type="PANTHER" id="PTHR30313">
    <property type="entry name" value="DNA PRIMASE"/>
    <property type="match status" value="1"/>
</dbReference>
<dbReference type="PROSITE" id="PS50880">
    <property type="entry name" value="TOPRIM"/>
    <property type="match status" value="1"/>
</dbReference>
<feature type="zinc finger region" description="CHC2-type" evidence="12 14">
    <location>
        <begin position="38"/>
        <end position="62"/>
    </location>
</feature>
<comment type="catalytic activity">
    <reaction evidence="12">
        <text>ssDNA + n NTP = ssDNA/pppN(pN)n-1 hybrid + (n-1) diphosphate.</text>
        <dbReference type="EC" id="2.7.7.101"/>
    </reaction>
</comment>
<keyword evidence="8 12" id="KW-0862">Zinc</keyword>
<dbReference type="STRING" id="633697.EubceDRAFT1_0374"/>
<dbReference type="SUPFAM" id="SSF57783">
    <property type="entry name" value="Zinc beta-ribbon"/>
    <property type="match status" value="1"/>
</dbReference>
<dbReference type="InterPro" id="IPR006295">
    <property type="entry name" value="DNA_primase_DnaG"/>
</dbReference>
<dbReference type="Pfam" id="PF01807">
    <property type="entry name" value="Zn_ribbon_DnaG"/>
    <property type="match status" value="1"/>
</dbReference>
<dbReference type="InterPro" id="IPR034151">
    <property type="entry name" value="TOPRIM_DnaG_bac"/>
</dbReference>
<dbReference type="GO" id="GO:1990077">
    <property type="term" value="C:primosome complex"/>
    <property type="evidence" value="ECO:0007669"/>
    <property type="project" value="UniProtKB-KW"/>
</dbReference>
<evidence type="ECO:0000256" key="9">
    <source>
        <dbReference type="ARBA" id="ARBA00022842"/>
    </source>
</evidence>
<dbReference type="HAMAP" id="MF_00974">
    <property type="entry name" value="DNA_primase_DnaG"/>
    <property type="match status" value="1"/>
</dbReference>
<dbReference type="FunFam" id="3.90.580.10:FF:000001">
    <property type="entry name" value="DNA primase"/>
    <property type="match status" value="1"/>
</dbReference>
<keyword evidence="17" id="KW-1185">Reference proteome</keyword>
<dbReference type="CDD" id="cd03364">
    <property type="entry name" value="TOPRIM_DnaG_primases"/>
    <property type="match status" value="1"/>
</dbReference>
<dbReference type="Gene3D" id="3.40.1360.10">
    <property type="match status" value="1"/>
</dbReference>
<dbReference type="OrthoDB" id="9803773at2"/>
<dbReference type="InterPro" id="IPR019475">
    <property type="entry name" value="DNA_primase_DnaB-bd"/>
</dbReference>
<accession>I5AR09</accession>
<keyword evidence="10 12" id="KW-0238">DNA-binding</keyword>
<evidence type="ECO:0000259" key="15">
    <source>
        <dbReference type="PROSITE" id="PS50880"/>
    </source>
</evidence>
<dbReference type="HOGENOM" id="CLU_013501_3_2_9"/>
<keyword evidence="7 12" id="KW-0863">Zinc-finger</keyword>
<reference evidence="16 17" key="1">
    <citation type="submission" date="2010-08" db="EMBL/GenBank/DDBJ databases">
        <authorList>
            <consortium name="US DOE Joint Genome Institute (JGI-PGF)"/>
            <person name="Lucas S."/>
            <person name="Copeland A."/>
            <person name="Lapidus A."/>
            <person name="Cheng J.-F."/>
            <person name="Bruce D."/>
            <person name="Goodwin L."/>
            <person name="Pitluck S."/>
            <person name="Land M.L."/>
            <person name="Hauser L."/>
            <person name="Chang Y.-J."/>
            <person name="Anderson I.J."/>
            <person name="Johnson E."/>
            <person name="Mulhopadhyay B."/>
            <person name="Kyrpides N."/>
            <person name="Woyke T.J."/>
        </authorList>
    </citation>
    <scope>NUCLEOTIDE SEQUENCE [LARGE SCALE GENOMIC DNA]</scope>
    <source>
        <strain evidence="16 17">6</strain>
    </source>
</reference>
<dbReference type="EMBL" id="CM001487">
    <property type="protein sequence ID" value="EIM56232.1"/>
    <property type="molecule type" value="Genomic_DNA"/>
</dbReference>
<comment type="domain">
    <text evidence="12">Contains an N-terminal zinc-binding domain, a central core domain that contains the primase activity, and a C-terminal DnaB-binding domain.</text>
</comment>
<comment type="similarity">
    <text evidence="12 13">Belongs to the DnaG primase family.</text>
</comment>
<gene>
    <name evidence="12" type="primary">dnaG</name>
    <name evidence="16" type="ORF">EubceDRAFT1_0374</name>
</gene>
<name>I5AR09_EUBC6</name>
<keyword evidence="5 12" id="KW-0235">DNA replication</keyword>
<evidence type="ECO:0000256" key="11">
    <source>
        <dbReference type="ARBA" id="ARBA00023163"/>
    </source>
</evidence>
<dbReference type="Gene3D" id="3.90.980.10">
    <property type="entry name" value="DNA primase, catalytic core, N-terminal domain"/>
    <property type="match status" value="1"/>
</dbReference>
<keyword evidence="1 12" id="KW-0240">DNA-directed RNA polymerase</keyword>
<proteinExistence type="inferred from homology"/>
<dbReference type="AlphaFoldDB" id="I5AR09"/>
<organism evidence="16 17">
    <name type="scientific">Eubacterium cellulosolvens (strain ATCC 43171 / JCM 9499 / 6)</name>
    <name type="common">Cillobacterium cellulosolvens</name>
    <dbReference type="NCBI Taxonomy" id="633697"/>
    <lineage>
        <taxon>Bacteria</taxon>
        <taxon>Bacillati</taxon>
        <taxon>Bacillota</taxon>
        <taxon>Clostridia</taxon>
        <taxon>Eubacteriales</taxon>
        <taxon>Eubacteriaceae</taxon>
        <taxon>Eubacterium</taxon>
    </lineage>
</organism>
<dbReference type="Gene3D" id="1.10.860.10">
    <property type="entry name" value="DNAb Helicase, Chain A"/>
    <property type="match status" value="1"/>
</dbReference>
<dbReference type="GO" id="GO:0006269">
    <property type="term" value="P:DNA replication, synthesis of primer"/>
    <property type="evidence" value="ECO:0007669"/>
    <property type="project" value="UniProtKB-UniRule"/>
</dbReference>
<evidence type="ECO:0000256" key="2">
    <source>
        <dbReference type="ARBA" id="ARBA00022515"/>
    </source>
</evidence>
<dbReference type="EC" id="2.7.7.101" evidence="12"/>
<dbReference type="InterPro" id="IPR016136">
    <property type="entry name" value="DNA_helicase_N/primase_C"/>
</dbReference>
<keyword evidence="6 12" id="KW-0479">Metal-binding</keyword>
<evidence type="ECO:0000256" key="13">
    <source>
        <dbReference type="PIRNR" id="PIRNR002811"/>
    </source>
</evidence>
<keyword evidence="9" id="KW-0460">Magnesium</keyword>
<dbReference type="Gene3D" id="3.90.580.10">
    <property type="entry name" value="Zinc finger, CHC2-type domain"/>
    <property type="match status" value="1"/>
</dbReference>
<dbReference type="PIRSF" id="PIRSF002811">
    <property type="entry name" value="DnaG"/>
    <property type="match status" value="1"/>
</dbReference>
<evidence type="ECO:0000313" key="17">
    <source>
        <dbReference type="Proteomes" id="UP000005753"/>
    </source>
</evidence>
<evidence type="ECO:0000256" key="1">
    <source>
        <dbReference type="ARBA" id="ARBA00022478"/>
    </source>
</evidence>
<sequence length="594" mass="67688">MRYTDEIIEEVREKNDIVDVISQYVKLTRRGNNYFGLCPFHNEKTGSFSVSPVKQMFYCFGCGKGGNVYTFLMEYENYTFQEAIKVLAERAGVKLPEIEYTKEQMDAADKKSRLLEVNKVAAGYFYMKLRSPAGQHGLAYLKGRGLSDETMKNFGLGYADKYRNDLYNYLKKKGYADDLLKDSGLFHFDERRGFSDKFWNRVMYPIMDASSRVIGFGGRVMGEGEPKYLNSPETEIFNKSRNLYGLHVARRTRRKNFIICEGYMDVISMHQAGYTNAVASLGTALTSQQCSLMSRFTKQVLVIYDMDGAGVKAALRAIPMLRQAGLSTKVVDLKPHKDPDEFLKAEGAEAFEERLERAENSFMFVIRMLEAEHDMSDPEDKSRFFHECAAKIVEIEDEIERKSYIDAVAARYNIDVDLLNSQVNKEALKGIGRTEIRVPKPAPGRAQAKTGNADKEQKLMLTWLTDWPHLIGRISEYFSPEDFTNPMYRKVAEMVWEQASAGKVSPASIISTFTESEEQTEVASLFNTNIAVDSDDDRRKAFFDVLCRMKRQSIDSRADSLDPGDMGGFMKIMNERKRLEKLRAAGLPPDIFSE</sequence>
<dbReference type="InterPro" id="IPR036977">
    <property type="entry name" value="DNA_primase_Znf_CHC2"/>
</dbReference>
<dbReference type="InterPro" id="IPR013264">
    <property type="entry name" value="DNAG_N"/>
</dbReference>
<evidence type="ECO:0000256" key="3">
    <source>
        <dbReference type="ARBA" id="ARBA00022679"/>
    </source>
</evidence>
<dbReference type="InterPro" id="IPR030846">
    <property type="entry name" value="DnaG_bac"/>
</dbReference>
<dbReference type="GO" id="GO:0000428">
    <property type="term" value="C:DNA-directed RNA polymerase complex"/>
    <property type="evidence" value="ECO:0007669"/>
    <property type="project" value="UniProtKB-KW"/>
</dbReference>
<dbReference type="SMART" id="SM00400">
    <property type="entry name" value="ZnF_CHCC"/>
    <property type="match status" value="1"/>
</dbReference>
<dbReference type="Proteomes" id="UP000005753">
    <property type="component" value="Chromosome"/>
</dbReference>
<dbReference type="InterPro" id="IPR006171">
    <property type="entry name" value="TOPRIM_dom"/>
</dbReference>
<dbReference type="NCBIfam" id="TIGR01391">
    <property type="entry name" value="dnaG"/>
    <property type="match status" value="1"/>
</dbReference>
<keyword evidence="2 12" id="KW-0639">Primosome</keyword>
<evidence type="ECO:0000256" key="12">
    <source>
        <dbReference type="HAMAP-Rule" id="MF_00974"/>
    </source>
</evidence>
<evidence type="ECO:0000256" key="6">
    <source>
        <dbReference type="ARBA" id="ARBA00022723"/>
    </source>
</evidence>
<dbReference type="SMART" id="SM00493">
    <property type="entry name" value="TOPRIM"/>
    <property type="match status" value="1"/>
</dbReference>
<dbReference type="Pfam" id="PF08275">
    <property type="entry name" value="DNAG_N"/>
    <property type="match status" value="1"/>
</dbReference>
<dbReference type="Pfam" id="PF13155">
    <property type="entry name" value="Toprim_2"/>
    <property type="match status" value="1"/>
</dbReference>
<keyword evidence="4 12" id="KW-0548">Nucleotidyltransferase</keyword>
<evidence type="ECO:0000256" key="7">
    <source>
        <dbReference type="ARBA" id="ARBA00022771"/>
    </source>
</evidence>
<evidence type="ECO:0000256" key="10">
    <source>
        <dbReference type="ARBA" id="ARBA00023125"/>
    </source>
</evidence>
<protein>
    <recommendedName>
        <fullName evidence="12 13">DNA primase</fullName>
        <ecNumber evidence="12">2.7.7.101</ecNumber>
    </recommendedName>
</protein>
<keyword evidence="11 12" id="KW-0804">Transcription</keyword>
<feature type="domain" description="Toprim" evidence="15">
    <location>
        <begin position="255"/>
        <end position="339"/>
    </location>
</feature>
<dbReference type="GO" id="GO:0003677">
    <property type="term" value="F:DNA binding"/>
    <property type="evidence" value="ECO:0007669"/>
    <property type="project" value="UniProtKB-KW"/>
</dbReference>
<evidence type="ECO:0000313" key="16">
    <source>
        <dbReference type="EMBL" id="EIM56232.1"/>
    </source>
</evidence>
<dbReference type="InterPro" id="IPR037068">
    <property type="entry name" value="DNA_primase_core_N_sf"/>
</dbReference>
<comment type="function">
    <text evidence="12 13">RNA polymerase that catalyzes the synthesis of short RNA molecules used as primers for DNA polymerase during DNA replication.</text>
</comment>
<dbReference type="eggNOG" id="COG0358">
    <property type="taxonomic scope" value="Bacteria"/>
</dbReference>
<evidence type="ECO:0000256" key="14">
    <source>
        <dbReference type="PIRSR" id="PIRSR002811-1"/>
    </source>
</evidence>
<evidence type="ECO:0000256" key="4">
    <source>
        <dbReference type="ARBA" id="ARBA00022695"/>
    </source>
</evidence>
<comment type="cofactor">
    <cofactor evidence="12 13 14">
        <name>Zn(2+)</name>
        <dbReference type="ChEBI" id="CHEBI:29105"/>
    </cofactor>
    <text evidence="12 13 14">Binds 1 zinc ion per monomer.</text>
</comment>
<dbReference type="SUPFAM" id="SSF56731">
    <property type="entry name" value="DNA primase core"/>
    <property type="match status" value="1"/>
</dbReference>
<dbReference type="GO" id="GO:0008270">
    <property type="term" value="F:zinc ion binding"/>
    <property type="evidence" value="ECO:0007669"/>
    <property type="project" value="UniProtKB-UniRule"/>
</dbReference>
<dbReference type="GO" id="GO:0003899">
    <property type="term" value="F:DNA-directed RNA polymerase activity"/>
    <property type="evidence" value="ECO:0007669"/>
    <property type="project" value="UniProtKB-UniRule"/>
</dbReference>
<evidence type="ECO:0000256" key="5">
    <source>
        <dbReference type="ARBA" id="ARBA00022705"/>
    </source>
</evidence>